<protein>
    <submittedName>
        <fullName evidence="4">4'-phosphopantetheinyl transferase sfp</fullName>
        <ecNumber evidence="4">2.7.8.-</ecNumber>
    </submittedName>
</protein>
<dbReference type="AlphaFoldDB" id="A0A6N2R584"/>
<evidence type="ECO:0000256" key="2">
    <source>
        <dbReference type="ARBA" id="ARBA00022679"/>
    </source>
</evidence>
<feature type="domain" description="4'-phosphopantetheinyl transferase" evidence="3">
    <location>
        <begin position="81"/>
        <end position="153"/>
    </location>
</feature>
<organism evidence="4">
    <name type="scientific">Blautia glucerasea</name>
    <dbReference type="NCBI Taxonomy" id="536633"/>
    <lineage>
        <taxon>Bacteria</taxon>
        <taxon>Bacillati</taxon>
        <taxon>Bacillota</taxon>
        <taxon>Clostridia</taxon>
        <taxon>Lachnospirales</taxon>
        <taxon>Lachnospiraceae</taxon>
        <taxon>Blautia</taxon>
    </lineage>
</organism>
<name>A0A6N2R584_9FIRM</name>
<dbReference type="GO" id="GO:0005829">
    <property type="term" value="C:cytosol"/>
    <property type="evidence" value="ECO:0007669"/>
    <property type="project" value="TreeGrafter"/>
</dbReference>
<dbReference type="GO" id="GO:0019878">
    <property type="term" value="P:lysine biosynthetic process via aminoadipic acid"/>
    <property type="evidence" value="ECO:0007669"/>
    <property type="project" value="TreeGrafter"/>
</dbReference>
<dbReference type="EC" id="2.7.8.-" evidence="4"/>
<dbReference type="SUPFAM" id="SSF56214">
    <property type="entry name" value="4'-phosphopantetheinyl transferase"/>
    <property type="match status" value="2"/>
</dbReference>
<accession>A0A6N2R584</accession>
<dbReference type="InterPro" id="IPR008278">
    <property type="entry name" value="4-PPantetheinyl_Trfase_dom"/>
</dbReference>
<dbReference type="GO" id="GO:0000287">
    <property type="term" value="F:magnesium ion binding"/>
    <property type="evidence" value="ECO:0007669"/>
    <property type="project" value="InterPro"/>
</dbReference>
<evidence type="ECO:0000256" key="1">
    <source>
        <dbReference type="ARBA" id="ARBA00010990"/>
    </source>
</evidence>
<dbReference type="EMBL" id="CACRST010000006">
    <property type="protein sequence ID" value="VYS75648.1"/>
    <property type="molecule type" value="Genomic_DNA"/>
</dbReference>
<evidence type="ECO:0000259" key="3">
    <source>
        <dbReference type="Pfam" id="PF01648"/>
    </source>
</evidence>
<dbReference type="GO" id="GO:0008897">
    <property type="term" value="F:holo-[acyl-carrier-protein] synthase activity"/>
    <property type="evidence" value="ECO:0007669"/>
    <property type="project" value="InterPro"/>
</dbReference>
<dbReference type="RefSeq" id="WP_156352420.1">
    <property type="nucleotide sequence ID" value="NZ_CACRST010000006.1"/>
</dbReference>
<dbReference type="InterPro" id="IPR050559">
    <property type="entry name" value="P-Pant_transferase_sf"/>
</dbReference>
<sequence length="183" mass="21344">MKAAVYITEIPEKYERKNMEHLTGEKLLETALFKEYGKTLAFEPRAKGEHGKPFFTLQPKIHYNISHSGKYVVCVMADREVGIDIQEHREAKYERILDRLVPAEMVPKILESENMVKEFYDQWVLREAYIKWTGEGFSRELKTIPMDRGGYAFLDIDQDYSCAVWAGETPEIIVKQVEVSLEF</sequence>
<gene>
    <name evidence="4" type="primary">sfp</name>
    <name evidence="4" type="ORF">BGLFYP119_00470</name>
</gene>
<dbReference type="PANTHER" id="PTHR12215:SF10">
    <property type="entry name" value="L-AMINOADIPATE-SEMIALDEHYDE DEHYDROGENASE-PHOSPHOPANTETHEINYL TRANSFERASE"/>
    <property type="match status" value="1"/>
</dbReference>
<keyword evidence="2 4" id="KW-0808">Transferase</keyword>
<dbReference type="Pfam" id="PF01648">
    <property type="entry name" value="ACPS"/>
    <property type="match status" value="1"/>
</dbReference>
<dbReference type="InterPro" id="IPR037143">
    <property type="entry name" value="4-PPantetheinyl_Trfase_dom_sf"/>
</dbReference>
<reference evidence="4" key="1">
    <citation type="submission" date="2019-11" db="EMBL/GenBank/DDBJ databases">
        <authorList>
            <person name="Feng L."/>
        </authorList>
    </citation>
    <scope>NUCLEOTIDE SEQUENCE</scope>
    <source>
        <strain evidence="4">BgluceraseaLFYP119</strain>
    </source>
</reference>
<dbReference type="Gene3D" id="3.90.470.20">
    <property type="entry name" value="4'-phosphopantetheinyl transferase domain"/>
    <property type="match status" value="1"/>
</dbReference>
<comment type="similarity">
    <text evidence="1">Belongs to the P-Pant transferase superfamily. Gsp/Sfp/HetI/AcpT family.</text>
</comment>
<proteinExistence type="inferred from homology"/>
<dbReference type="PANTHER" id="PTHR12215">
    <property type="entry name" value="PHOSPHOPANTETHEINE TRANSFERASE"/>
    <property type="match status" value="1"/>
</dbReference>
<evidence type="ECO:0000313" key="4">
    <source>
        <dbReference type="EMBL" id="VYS75648.1"/>
    </source>
</evidence>